<gene>
    <name evidence="7" type="ORF">FHG71_11495</name>
</gene>
<dbReference type="GO" id="GO:0009253">
    <property type="term" value="P:peptidoglycan catabolic process"/>
    <property type="evidence" value="ECO:0007669"/>
    <property type="project" value="InterPro"/>
</dbReference>
<keyword evidence="5" id="KW-0732">Signal</keyword>
<evidence type="ECO:0000259" key="6">
    <source>
        <dbReference type="SMART" id="SM00646"/>
    </source>
</evidence>
<sequence>MGWLGRAALALAVMAGPAAAEAPARVEAEGSRIADRGWSGGIEVELALSRAVPWRVFTLDEPPRLVVDFRGLDWTGVEAEALLEAANAIGVSFGAMQAGWSRLVVALGGPAVVAEAGMQVDEGTGAARLRLRLDPTDEASFAARSGAPADEGWAPPAPEPAPPPPEDRFVVAIDPGHGGIDPGAEREGLREAHLMLALGQELAAALGRAGIEAVLTREADVFVPLQDRVTLARAGSADVLISLHADALEEDSASGASVYTLTDEAVGEASRRMVERHGSGDLIAGLDLTGQDDAVATALMDLARLDTAPASLRLAETLARELGRAGAPVNGHALRQAQLAVLNAADFPSVLLEAGFLSDAGDRARLSRPEGRAPIVRGIVAALRAWSEAEAQRAGLLRR</sequence>
<evidence type="ECO:0000313" key="7">
    <source>
        <dbReference type="EMBL" id="TNC71373.1"/>
    </source>
</evidence>
<dbReference type="InterPro" id="IPR050695">
    <property type="entry name" value="N-acetylmuramoyl_amidase_3"/>
</dbReference>
<dbReference type="Pfam" id="PF01520">
    <property type="entry name" value="Amidase_3"/>
    <property type="match status" value="1"/>
</dbReference>
<dbReference type="PANTHER" id="PTHR30404:SF0">
    <property type="entry name" value="N-ACETYLMURAMOYL-L-ALANINE AMIDASE AMIC"/>
    <property type="match status" value="1"/>
</dbReference>
<dbReference type="CDD" id="cd02696">
    <property type="entry name" value="MurNAc-LAA"/>
    <property type="match status" value="1"/>
</dbReference>
<dbReference type="GO" id="GO:0008745">
    <property type="term" value="F:N-acetylmuramoyl-L-alanine amidase activity"/>
    <property type="evidence" value="ECO:0007669"/>
    <property type="project" value="UniProtKB-EC"/>
</dbReference>
<dbReference type="EC" id="3.5.1.28" evidence="2"/>
<evidence type="ECO:0000256" key="4">
    <source>
        <dbReference type="SAM" id="MobiDB-lite"/>
    </source>
</evidence>
<reference evidence="7 8" key="1">
    <citation type="submission" date="2019-06" db="EMBL/GenBank/DDBJ databases">
        <authorList>
            <person name="Jiang L."/>
        </authorList>
    </citation>
    <scope>NUCLEOTIDE SEQUENCE [LARGE SCALE GENOMIC DNA]</scope>
    <source>
        <strain evidence="7 8">YIM 48858</strain>
    </source>
</reference>
<dbReference type="GO" id="GO:0030288">
    <property type="term" value="C:outer membrane-bounded periplasmic space"/>
    <property type="evidence" value="ECO:0007669"/>
    <property type="project" value="TreeGrafter"/>
</dbReference>
<evidence type="ECO:0000256" key="3">
    <source>
        <dbReference type="ARBA" id="ARBA00022801"/>
    </source>
</evidence>
<protein>
    <recommendedName>
        <fullName evidence="2">N-acetylmuramoyl-L-alanine amidase</fullName>
        <ecNumber evidence="2">3.5.1.28</ecNumber>
    </recommendedName>
</protein>
<dbReference type="RefSeq" id="WP_139081827.1">
    <property type="nucleotide sequence ID" value="NZ_VDFV01000014.1"/>
</dbReference>
<feature type="region of interest" description="Disordered" evidence="4">
    <location>
        <begin position="142"/>
        <end position="167"/>
    </location>
</feature>
<evidence type="ECO:0000256" key="2">
    <source>
        <dbReference type="ARBA" id="ARBA00011901"/>
    </source>
</evidence>
<keyword evidence="3" id="KW-0378">Hydrolase</keyword>
<dbReference type="Pfam" id="PF11741">
    <property type="entry name" value="AMIN"/>
    <property type="match status" value="1"/>
</dbReference>
<dbReference type="OrthoDB" id="9806267at2"/>
<comment type="caution">
    <text evidence="7">The sequence shown here is derived from an EMBL/GenBank/DDBJ whole genome shotgun (WGS) entry which is preliminary data.</text>
</comment>
<dbReference type="InterPro" id="IPR021731">
    <property type="entry name" value="AMIN_dom"/>
</dbReference>
<organism evidence="7 8">
    <name type="scientific">Rubellimicrobium roseum</name>
    <dbReference type="NCBI Taxonomy" id="687525"/>
    <lineage>
        <taxon>Bacteria</taxon>
        <taxon>Pseudomonadati</taxon>
        <taxon>Pseudomonadota</taxon>
        <taxon>Alphaproteobacteria</taxon>
        <taxon>Rhodobacterales</taxon>
        <taxon>Roseobacteraceae</taxon>
        <taxon>Rubellimicrobium</taxon>
    </lineage>
</organism>
<comment type="catalytic activity">
    <reaction evidence="1">
        <text>Hydrolyzes the link between N-acetylmuramoyl residues and L-amino acid residues in certain cell-wall glycopeptides.</text>
        <dbReference type="EC" id="3.5.1.28"/>
    </reaction>
</comment>
<dbReference type="Gene3D" id="3.40.630.40">
    <property type="entry name" value="Zn-dependent exopeptidases"/>
    <property type="match status" value="1"/>
</dbReference>
<evidence type="ECO:0000256" key="1">
    <source>
        <dbReference type="ARBA" id="ARBA00001561"/>
    </source>
</evidence>
<feature type="chain" id="PRO_5022985900" description="N-acetylmuramoyl-L-alanine amidase" evidence="5">
    <location>
        <begin position="21"/>
        <end position="399"/>
    </location>
</feature>
<proteinExistence type="predicted"/>
<name>A0A5C4N9T8_9RHOB</name>
<dbReference type="InterPro" id="IPR002508">
    <property type="entry name" value="MurNAc-LAA_cat"/>
</dbReference>
<dbReference type="PANTHER" id="PTHR30404">
    <property type="entry name" value="N-ACETYLMURAMOYL-L-ALANINE AMIDASE"/>
    <property type="match status" value="1"/>
</dbReference>
<feature type="compositionally biased region" description="Pro residues" evidence="4">
    <location>
        <begin position="155"/>
        <end position="164"/>
    </location>
</feature>
<feature type="domain" description="MurNAc-LAA" evidence="6">
    <location>
        <begin position="229"/>
        <end position="384"/>
    </location>
</feature>
<accession>A0A5C4N9T8</accession>
<evidence type="ECO:0000313" key="8">
    <source>
        <dbReference type="Proteomes" id="UP000305709"/>
    </source>
</evidence>
<dbReference type="SUPFAM" id="SSF53187">
    <property type="entry name" value="Zn-dependent exopeptidases"/>
    <property type="match status" value="1"/>
</dbReference>
<dbReference type="SMART" id="SM00646">
    <property type="entry name" value="Ami_3"/>
    <property type="match status" value="1"/>
</dbReference>
<keyword evidence="8" id="KW-1185">Reference proteome</keyword>
<evidence type="ECO:0000256" key="5">
    <source>
        <dbReference type="SAM" id="SignalP"/>
    </source>
</evidence>
<dbReference type="Gene3D" id="2.60.40.3500">
    <property type="match status" value="1"/>
</dbReference>
<dbReference type="Proteomes" id="UP000305709">
    <property type="component" value="Unassembled WGS sequence"/>
</dbReference>
<dbReference type="EMBL" id="VDFV01000014">
    <property type="protein sequence ID" value="TNC71373.1"/>
    <property type="molecule type" value="Genomic_DNA"/>
</dbReference>
<dbReference type="AlphaFoldDB" id="A0A5C4N9T8"/>
<feature type="signal peptide" evidence="5">
    <location>
        <begin position="1"/>
        <end position="20"/>
    </location>
</feature>